<feature type="chain" id="PRO_5021908645" evidence="1">
    <location>
        <begin position="23"/>
        <end position="157"/>
    </location>
</feature>
<organism evidence="2 3">
    <name type="scientific">Nitrospirillum amazonense</name>
    <dbReference type="NCBI Taxonomy" id="28077"/>
    <lineage>
        <taxon>Bacteria</taxon>
        <taxon>Pseudomonadati</taxon>
        <taxon>Pseudomonadota</taxon>
        <taxon>Alphaproteobacteria</taxon>
        <taxon>Rhodospirillales</taxon>
        <taxon>Azospirillaceae</taxon>
        <taxon>Nitrospirillum</taxon>
    </lineage>
</organism>
<evidence type="ECO:0000313" key="3">
    <source>
        <dbReference type="Proteomes" id="UP000319859"/>
    </source>
</evidence>
<dbReference type="Proteomes" id="UP000319859">
    <property type="component" value="Unassembled WGS sequence"/>
</dbReference>
<evidence type="ECO:0000256" key="1">
    <source>
        <dbReference type="SAM" id="SignalP"/>
    </source>
</evidence>
<dbReference type="CDD" id="cd00448">
    <property type="entry name" value="YjgF_YER057c_UK114_family"/>
    <property type="match status" value="1"/>
</dbReference>
<evidence type="ECO:0000313" key="2">
    <source>
        <dbReference type="EMBL" id="TWB12411.1"/>
    </source>
</evidence>
<name>A0A560ESR3_9PROT</name>
<dbReference type="AlphaFoldDB" id="A0A560ESR3"/>
<gene>
    <name evidence="2" type="ORF">FBZ89_12424</name>
</gene>
<accession>A0A560ESR3</accession>
<dbReference type="PANTHER" id="PTHR43857:SF1">
    <property type="entry name" value="YJGH FAMILY PROTEIN"/>
    <property type="match status" value="1"/>
</dbReference>
<sequence>MNRLMLMVIAGSMAMVSGTSVAEQAKIERLNPDTMPKSPFKSQAVVVDNAGKFVHIAGETAVATNFHVQGDTLDGQLTDALQNFDYALAAAKSDRDHVVALNVFFVAKSGEEPKTITPRLQAYFKDHGYPAVTFIGTPALVAPGMLIEIEGTATVPN</sequence>
<comment type="caution">
    <text evidence="2">The sequence shown here is derived from an EMBL/GenBank/DDBJ whole genome shotgun (WGS) entry which is preliminary data.</text>
</comment>
<proteinExistence type="predicted"/>
<reference evidence="2 3" key="1">
    <citation type="submission" date="2019-06" db="EMBL/GenBank/DDBJ databases">
        <title>Genomic Encyclopedia of Type Strains, Phase IV (KMG-V): Genome sequencing to study the core and pangenomes of soil and plant-associated prokaryotes.</title>
        <authorList>
            <person name="Whitman W."/>
        </authorList>
    </citation>
    <scope>NUCLEOTIDE SEQUENCE [LARGE SCALE GENOMIC DNA]</scope>
    <source>
        <strain evidence="2 3">BR 11880</strain>
    </source>
</reference>
<dbReference type="RefSeq" id="WP_186457587.1">
    <property type="nucleotide sequence ID" value="NZ_VITN01000024.1"/>
</dbReference>
<dbReference type="PANTHER" id="PTHR43857">
    <property type="entry name" value="BLR7761 PROTEIN"/>
    <property type="match status" value="1"/>
</dbReference>
<dbReference type="InterPro" id="IPR035959">
    <property type="entry name" value="RutC-like_sf"/>
</dbReference>
<dbReference type="Pfam" id="PF01042">
    <property type="entry name" value="Ribonuc_L-PSP"/>
    <property type="match status" value="1"/>
</dbReference>
<feature type="signal peptide" evidence="1">
    <location>
        <begin position="1"/>
        <end position="22"/>
    </location>
</feature>
<dbReference type="InterPro" id="IPR006175">
    <property type="entry name" value="YjgF/YER057c/UK114"/>
</dbReference>
<dbReference type="EMBL" id="VITN01000024">
    <property type="protein sequence ID" value="TWB12411.1"/>
    <property type="molecule type" value="Genomic_DNA"/>
</dbReference>
<protein>
    <submittedName>
        <fullName evidence="2">Enamine deaminase RidA (YjgF/YER057c/UK114 family)</fullName>
    </submittedName>
</protein>
<dbReference type="Gene3D" id="3.30.1330.40">
    <property type="entry name" value="RutC-like"/>
    <property type="match status" value="1"/>
</dbReference>
<dbReference type="SUPFAM" id="SSF55298">
    <property type="entry name" value="YjgF-like"/>
    <property type="match status" value="1"/>
</dbReference>
<keyword evidence="1" id="KW-0732">Signal</keyword>